<sequence length="1110" mass="124307">MSRQNNWLSFSLSPMEMLTSSSSQPHHYLFNDTFYTNAWNNTEKDNCDNQGGVKNDADLPFYRSFMESNIQQAPKLEDFLGGDINTTASATAFRYSDGSQTETQDSSSLTHIYDGSSSVYFSDQQELKAVTGTAGFPTFSANSGSEVDDSATQMTEFAESNELGYTQRPMNALSLGITTTGSATTITTTTAGSAVDQKAIVAAAGDCVGQNSCKKITDTFGQRTSIYRGVTRHRWTGRYEAHLWDNSCRREGQARKGRQVYLGGYDKEDKAARAYDLAALKYWGPTATTNFPVASYAKELEDMKNSTKQEFIASLRRKSSGFSRGASVYRGVTRHHQQGRWQARIGRVAGNKDLYLGTFATEEEAAEAYDIAAIKFRGVNAVTNFEMKRYDVQAISNSSLPIGSSAKRLKISLEAEPKPLQITNHHQPPQYNSSSNGSSISFANISAVPYAMPFDPSYQNFFQQLHQNQSGAPATTLGSLSTARLELLLRVDHKHSWPALWLVEFETMALLGDDGRGYELARKLESQGIWRSWLGDDSIYSNFLPFLSSPSSWESFMRSDDTKSRAQIQLQLRARALLFDKACVSLFPRSNRSSSSSNSKLNPNYLQLHGDDVYYTLESPTQNVAQSSKVQSKASFGVGSRYGVHEDDSMSQRIPESWYSQFFEIYRATKPYRLPSGDRESEKRTPEQMSNYLRIVEKHKRSRAVFMEEGPSNPMYDNNGLGRISSNLDDDDEIVFFPETTFSANSVPDSALPPSNQMDNVQNIKCNGSLDNLPPIMTKSPIMLERLGIRQEYLNMEQTGNHDRGKSGSLGMKNNLSPEQAAEMSRKMVSRLLMDVGFDRASGGPLDIFGQLFGSHISKLGRILKVLSDGYKKECSATELLKMFLQTIGHGNLAAFAEVVKDGTKNNVQQQTQLQQAQAMQSQLQLQNQASVRLPHQFPRQMHNQMVHPLQQQQQQMVHPLQQQQQWERMRRRQQPSTSRPVMNMGGHMSVDNESQNQSQRSMVEVKLENPPDFPMDNNTAAFPTMNYRNPQMQFRQQQFASISAFQAQSNNQFRPMASVQIPQLQPQAHSPNMGLVRAPPVKVEAFQELMGGDSSMKHDSDEAKLTSPK</sequence>
<reference evidence="9" key="1">
    <citation type="journal article" date="2023" name="bioRxiv">
        <title>Improved chromosome-level genome assembly for marigold (Tagetes erecta).</title>
        <authorList>
            <person name="Jiang F."/>
            <person name="Yuan L."/>
            <person name="Wang S."/>
            <person name="Wang H."/>
            <person name="Xu D."/>
            <person name="Wang A."/>
            <person name="Fan W."/>
        </authorList>
    </citation>
    <scope>NUCLEOTIDE SEQUENCE</scope>
    <source>
        <strain evidence="9">WSJ</strain>
        <tissue evidence="9">Leaf</tissue>
    </source>
</reference>
<keyword evidence="6" id="KW-0539">Nucleus</keyword>
<proteinExistence type="predicted"/>
<dbReference type="Proteomes" id="UP001229421">
    <property type="component" value="Unassembled WGS sequence"/>
</dbReference>
<dbReference type="Pfam" id="PF00847">
    <property type="entry name" value="AP2"/>
    <property type="match status" value="2"/>
</dbReference>
<accession>A0AAD8LBG9</accession>
<evidence type="ECO:0000259" key="8">
    <source>
        <dbReference type="PROSITE" id="PS51032"/>
    </source>
</evidence>
<gene>
    <name evidence="9" type="ORF">QVD17_05150</name>
</gene>
<evidence type="ECO:0000256" key="3">
    <source>
        <dbReference type="ARBA" id="ARBA00023015"/>
    </source>
</evidence>
<keyword evidence="10" id="KW-1185">Reference proteome</keyword>
<keyword evidence="2" id="KW-0677">Repeat</keyword>
<keyword evidence="3" id="KW-0805">Transcription regulation</keyword>
<dbReference type="CDD" id="cd00018">
    <property type="entry name" value="AP2"/>
    <property type="match status" value="2"/>
</dbReference>
<keyword evidence="4" id="KW-0238">DNA-binding</keyword>
<name>A0AAD8LBG9_TARER</name>
<evidence type="ECO:0000256" key="4">
    <source>
        <dbReference type="ARBA" id="ARBA00023125"/>
    </source>
</evidence>
<comment type="subcellular location">
    <subcellularLocation>
        <location evidence="1">Nucleus</location>
    </subcellularLocation>
</comment>
<feature type="domain" description="AP2/ERF" evidence="8">
    <location>
        <begin position="328"/>
        <end position="386"/>
    </location>
</feature>
<dbReference type="Gene3D" id="3.30.730.10">
    <property type="entry name" value="AP2/ERF domain"/>
    <property type="match status" value="2"/>
</dbReference>
<dbReference type="GO" id="GO:0003700">
    <property type="term" value="F:DNA-binding transcription factor activity"/>
    <property type="evidence" value="ECO:0007669"/>
    <property type="project" value="InterPro"/>
</dbReference>
<dbReference type="PRINTS" id="PR00367">
    <property type="entry name" value="ETHRSPELEMNT"/>
</dbReference>
<feature type="compositionally biased region" description="Basic and acidic residues" evidence="7">
    <location>
        <begin position="1096"/>
        <end position="1110"/>
    </location>
</feature>
<feature type="region of interest" description="Disordered" evidence="7">
    <location>
        <begin position="1090"/>
        <end position="1110"/>
    </location>
</feature>
<dbReference type="EMBL" id="JAUHHV010000001">
    <property type="protein sequence ID" value="KAK1439334.1"/>
    <property type="molecule type" value="Genomic_DNA"/>
</dbReference>
<dbReference type="SMART" id="SM00380">
    <property type="entry name" value="AP2"/>
    <property type="match status" value="2"/>
</dbReference>
<dbReference type="SUPFAM" id="SSF54171">
    <property type="entry name" value="DNA-binding domain"/>
    <property type="match status" value="2"/>
</dbReference>
<evidence type="ECO:0000256" key="6">
    <source>
        <dbReference type="ARBA" id="ARBA00023242"/>
    </source>
</evidence>
<dbReference type="PANTHER" id="PTHR37604:SF1">
    <property type="entry name" value="TRANSCRIPTION INITIATION FACTOR TFIID SUBUNIT"/>
    <property type="match status" value="1"/>
</dbReference>
<dbReference type="InterPro" id="IPR001471">
    <property type="entry name" value="AP2/ERF_dom"/>
</dbReference>
<evidence type="ECO:0000313" key="10">
    <source>
        <dbReference type="Proteomes" id="UP001229421"/>
    </source>
</evidence>
<evidence type="ECO:0000256" key="5">
    <source>
        <dbReference type="ARBA" id="ARBA00023163"/>
    </source>
</evidence>
<evidence type="ECO:0000256" key="2">
    <source>
        <dbReference type="ARBA" id="ARBA00022737"/>
    </source>
</evidence>
<dbReference type="FunFam" id="3.30.730.10:FF:000003">
    <property type="entry name" value="AP2-like ethylene-responsive transcription factor ANT"/>
    <property type="match status" value="1"/>
</dbReference>
<organism evidence="9 10">
    <name type="scientific">Tagetes erecta</name>
    <name type="common">African marigold</name>
    <dbReference type="NCBI Taxonomy" id="13708"/>
    <lineage>
        <taxon>Eukaryota</taxon>
        <taxon>Viridiplantae</taxon>
        <taxon>Streptophyta</taxon>
        <taxon>Embryophyta</taxon>
        <taxon>Tracheophyta</taxon>
        <taxon>Spermatophyta</taxon>
        <taxon>Magnoliopsida</taxon>
        <taxon>eudicotyledons</taxon>
        <taxon>Gunneridae</taxon>
        <taxon>Pentapetalae</taxon>
        <taxon>asterids</taxon>
        <taxon>campanulids</taxon>
        <taxon>Asterales</taxon>
        <taxon>Asteraceae</taxon>
        <taxon>Asteroideae</taxon>
        <taxon>Heliantheae alliance</taxon>
        <taxon>Tageteae</taxon>
        <taxon>Tagetes</taxon>
    </lineage>
</organism>
<dbReference type="GO" id="GO:0005634">
    <property type="term" value="C:nucleus"/>
    <property type="evidence" value="ECO:0007669"/>
    <property type="project" value="UniProtKB-SubCell"/>
</dbReference>
<dbReference type="PANTHER" id="PTHR37604">
    <property type="entry name" value="TRANSCRIPTION INITIATION FACTOR TFIID SUBUNIT"/>
    <property type="match status" value="1"/>
</dbReference>
<dbReference type="FunFam" id="3.30.730.10:FF:000002">
    <property type="entry name" value="AP2-like ethylene-responsive transcription factor"/>
    <property type="match status" value="1"/>
</dbReference>
<evidence type="ECO:0000256" key="1">
    <source>
        <dbReference type="ARBA" id="ARBA00004123"/>
    </source>
</evidence>
<dbReference type="InterPro" id="IPR016177">
    <property type="entry name" value="DNA-bd_dom_sf"/>
</dbReference>
<feature type="domain" description="AP2/ERF" evidence="8">
    <location>
        <begin position="226"/>
        <end position="292"/>
    </location>
</feature>
<evidence type="ECO:0000313" key="9">
    <source>
        <dbReference type="EMBL" id="KAK1439334.1"/>
    </source>
</evidence>
<protein>
    <recommendedName>
        <fullName evidence="8">AP2/ERF domain-containing protein</fullName>
    </recommendedName>
</protein>
<dbReference type="InterPro" id="IPR036955">
    <property type="entry name" value="AP2/ERF_dom_sf"/>
</dbReference>
<evidence type="ECO:0000256" key="7">
    <source>
        <dbReference type="SAM" id="MobiDB-lite"/>
    </source>
</evidence>
<dbReference type="AlphaFoldDB" id="A0AAD8LBG9"/>
<dbReference type="PROSITE" id="PS51032">
    <property type="entry name" value="AP2_ERF"/>
    <property type="match status" value="2"/>
</dbReference>
<comment type="caution">
    <text evidence="9">The sequence shown here is derived from an EMBL/GenBank/DDBJ whole genome shotgun (WGS) entry which is preliminary data.</text>
</comment>
<dbReference type="GO" id="GO:0003677">
    <property type="term" value="F:DNA binding"/>
    <property type="evidence" value="ECO:0007669"/>
    <property type="project" value="UniProtKB-KW"/>
</dbReference>
<keyword evidence="5" id="KW-0804">Transcription</keyword>
<feature type="region of interest" description="Disordered" evidence="7">
    <location>
        <begin position="972"/>
        <end position="997"/>
    </location>
</feature>